<keyword evidence="2" id="KW-1185">Reference proteome</keyword>
<dbReference type="OrthoDB" id="4664297at2759"/>
<dbReference type="Proteomes" id="UP001152300">
    <property type="component" value="Unassembled WGS sequence"/>
</dbReference>
<reference evidence="1" key="1">
    <citation type="submission" date="2022-11" db="EMBL/GenBank/DDBJ databases">
        <title>Genome Resource of Sclerotinia nivalis Strain SnTB1, a Plant Pathogen Isolated from American Ginseng.</title>
        <authorList>
            <person name="Fan S."/>
        </authorList>
    </citation>
    <scope>NUCLEOTIDE SEQUENCE</scope>
    <source>
        <strain evidence="1">SnTB1</strain>
    </source>
</reference>
<comment type="caution">
    <text evidence="1">The sequence shown here is derived from an EMBL/GenBank/DDBJ whole genome shotgun (WGS) entry which is preliminary data.</text>
</comment>
<accession>A0A9X0ACD7</accession>
<organism evidence="1 2">
    <name type="scientific">Sclerotinia nivalis</name>
    <dbReference type="NCBI Taxonomy" id="352851"/>
    <lineage>
        <taxon>Eukaryota</taxon>
        <taxon>Fungi</taxon>
        <taxon>Dikarya</taxon>
        <taxon>Ascomycota</taxon>
        <taxon>Pezizomycotina</taxon>
        <taxon>Leotiomycetes</taxon>
        <taxon>Helotiales</taxon>
        <taxon>Sclerotiniaceae</taxon>
        <taxon>Sclerotinia</taxon>
    </lineage>
</organism>
<evidence type="ECO:0000313" key="2">
    <source>
        <dbReference type="Proteomes" id="UP001152300"/>
    </source>
</evidence>
<evidence type="ECO:0000313" key="1">
    <source>
        <dbReference type="EMBL" id="KAJ8060245.1"/>
    </source>
</evidence>
<name>A0A9X0ACD7_9HELO</name>
<dbReference type="Gene3D" id="2.60.40.2970">
    <property type="match status" value="1"/>
</dbReference>
<protein>
    <submittedName>
        <fullName evidence="1">Uncharacterized protein</fullName>
    </submittedName>
</protein>
<proteinExistence type="predicted"/>
<dbReference type="EMBL" id="JAPEIS010000013">
    <property type="protein sequence ID" value="KAJ8060245.1"/>
    <property type="molecule type" value="Genomic_DNA"/>
</dbReference>
<sequence length="233" mass="26766">MLTFKHLFQNLNDNFFPYPFLREQQIWVMLLRRGQYSLHSSERKFQIKPKLTILLITFILFGLFVRMEASPTDQHDVPIQISISDGTSIDSEPSSPPTISLKVTLRNTSDKPVSFLRWSTPFDIRAVPMGIFKFQSVETEDFAPCLELKLNRKIPREGIFSDDDIISIDAGAEESKIIEIKAPEVVLTRGEKYVVNAKGYWMHVLIGEREEAKKADAKVLREDFESEGVEIEV</sequence>
<dbReference type="AlphaFoldDB" id="A0A9X0ACD7"/>
<gene>
    <name evidence="1" type="ORF">OCU04_010589</name>
</gene>